<accession>A0A1E8PXK5</accession>
<dbReference type="Proteomes" id="UP000178953">
    <property type="component" value="Unassembled WGS sequence"/>
</dbReference>
<organism evidence="1 2">
    <name type="scientific">Mycolicibacterium grossiae</name>
    <dbReference type="NCBI Taxonomy" id="1552759"/>
    <lineage>
        <taxon>Bacteria</taxon>
        <taxon>Bacillati</taxon>
        <taxon>Actinomycetota</taxon>
        <taxon>Actinomycetes</taxon>
        <taxon>Mycobacteriales</taxon>
        <taxon>Mycobacteriaceae</taxon>
        <taxon>Mycolicibacterium</taxon>
    </lineage>
</organism>
<keyword evidence="2" id="KW-1185">Reference proteome</keyword>
<dbReference type="EMBL" id="MCHX01000080">
    <property type="protein sequence ID" value="OFJ51092.1"/>
    <property type="molecule type" value="Genomic_DNA"/>
</dbReference>
<dbReference type="Pfam" id="PF02597">
    <property type="entry name" value="ThiS"/>
    <property type="match status" value="1"/>
</dbReference>
<gene>
    <name evidence="1" type="ORF">BEL07_24750</name>
</gene>
<dbReference type="AlphaFoldDB" id="A0A1E8PXK5"/>
<dbReference type="InterPro" id="IPR010035">
    <property type="entry name" value="Thi_S"/>
</dbReference>
<name>A0A1E8PXK5_9MYCO</name>
<protein>
    <submittedName>
        <fullName evidence="1">Thiamine biosynthesis protein ThiS</fullName>
    </submittedName>
</protein>
<sequence length="65" mass="6844">MMVTVNGEEVPVDENCSVGALLEQLDFPEKGIAVALDATVLPRSQWDRTLSDGATVEVLTAVQGG</sequence>
<dbReference type="InterPro" id="IPR016155">
    <property type="entry name" value="Mopterin_synth/thiamin_S_b"/>
</dbReference>
<reference evidence="1 2" key="1">
    <citation type="submission" date="2016-09" db="EMBL/GenBank/DDBJ databases">
        <title>genome sequence of Mycobacterium sp. 739 SCH.</title>
        <authorList>
            <person name="Greninger A.L."/>
            <person name="Qin X."/>
            <person name="Jerome K."/>
            <person name="Vora S."/>
            <person name="Quinn K."/>
        </authorList>
    </citation>
    <scope>NUCLEOTIDE SEQUENCE [LARGE SCALE GENOMIC DNA]</scope>
    <source>
        <strain evidence="1 2">SCH</strain>
    </source>
</reference>
<proteinExistence type="predicted"/>
<dbReference type="PANTHER" id="PTHR34472">
    <property type="entry name" value="SULFUR CARRIER PROTEIN THIS"/>
    <property type="match status" value="1"/>
</dbReference>
<comment type="caution">
    <text evidence="1">The sequence shown here is derived from an EMBL/GenBank/DDBJ whole genome shotgun (WGS) entry which is preliminary data.</text>
</comment>
<dbReference type="PANTHER" id="PTHR34472:SF1">
    <property type="entry name" value="SULFUR CARRIER PROTEIN THIS"/>
    <property type="match status" value="1"/>
</dbReference>
<evidence type="ECO:0000313" key="2">
    <source>
        <dbReference type="Proteomes" id="UP000178953"/>
    </source>
</evidence>
<dbReference type="SUPFAM" id="SSF54285">
    <property type="entry name" value="MoaD/ThiS"/>
    <property type="match status" value="1"/>
</dbReference>
<dbReference type="NCBIfam" id="TIGR01683">
    <property type="entry name" value="thiS"/>
    <property type="match status" value="1"/>
</dbReference>
<dbReference type="Gene3D" id="3.10.20.30">
    <property type="match status" value="1"/>
</dbReference>
<evidence type="ECO:0000313" key="1">
    <source>
        <dbReference type="EMBL" id="OFJ51092.1"/>
    </source>
</evidence>
<dbReference type="OrthoDB" id="163636at2"/>
<dbReference type="CDD" id="cd00565">
    <property type="entry name" value="Ubl_ThiS"/>
    <property type="match status" value="1"/>
</dbReference>
<dbReference type="InterPro" id="IPR003749">
    <property type="entry name" value="ThiS/MoaD-like"/>
</dbReference>
<dbReference type="InterPro" id="IPR012675">
    <property type="entry name" value="Beta-grasp_dom_sf"/>
</dbReference>